<sequence>MRPLMPVSEDPIIAKSIAQFGDEGSRAASIRYDVPLPGSYSFQRIIPLDIPEGHFLGPGRSAGTSLSSLGVVEEVDGKVRRVDNARLRDLYERMLPPATRPSLRLASEVFGRPELVSLPGVPRVAGGEEKAQVTAPLLIQIDGVDAQRRLRDTYLEGLATRQTQAISAGTPETTIQVPTPGIGLSARTVDYDVTKAGTPRIALVETWQLSMFLGDYGLGRTLQTFTLLPGERTTITVETWRSDSTSREDSSSIFDSSDTAAQTRFTSSLMAQSGSAFQDQGGWAVSVGTKASASGSIGLVSASASVEANFSANHQEARQEFSTSVRDSSQEHAAQVNTSRNQAVQSQTKSQSESGSSQTTVREIANTNLRRVLNFVFRELNQTHETVTSLKSVQVAFYNGNPGSAEVVPLARLRQLLDRYVAPDRREEVARLVLGMVTECIDHTGTPQTMLEHGVRDGGVYKWTPAELDDEGRLKLADSPLDARYSWRIASDPVGQDDQTRKVPGVVTARTSVVLRTDNIVAEALLGQADALDTYASALQSLDLRSREAEIEWRRADTRRTTDALDLVHQRPEGERVEAFEKILGDKPDIEIVPAAVAGNGNR</sequence>
<dbReference type="RefSeq" id="WP_161477637.1">
    <property type="nucleotide sequence ID" value="NZ_WXEW01000001.1"/>
</dbReference>
<dbReference type="AlphaFoldDB" id="A0A7C9IZS2"/>
<protein>
    <submittedName>
        <fullName evidence="2">Uncharacterized protein</fullName>
    </submittedName>
</protein>
<feature type="compositionally biased region" description="Low complexity" evidence="1">
    <location>
        <begin position="345"/>
        <end position="360"/>
    </location>
</feature>
<keyword evidence="3" id="KW-1185">Reference proteome</keyword>
<gene>
    <name evidence="2" type="ORF">GT755_00120</name>
</gene>
<dbReference type="Proteomes" id="UP000479526">
    <property type="component" value="Unassembled WGS sequence"/>
</dbReference>
<reference evidence="2 3" key="1">
    <citation type="submission" date="2020-01" db="EMBL/GenBank/DDBJ databases">
        <title>Herbidospora sp. NEAU-GS84 nov., a novel actinomycete isolated from soil.</title>
        <authorList>
            <person name="Han L."/>
        </authorList>
    </citation>
    <scope>NUCLEOTIDE SEQUENCE [LARGE SCALE GENOMIC DNA]</scope>
    <source>
        <strain evidence="2 3">NEAU-GS84</strain>
    </source>
</reference>
<dbReference type="EMBL" id="WXEW01000001">
    <property type="protein sequence ID" value="NAS20087.1"/>
    <property type="molecule type" value="Genomic_DNA"/>
</dbReference>
<organism evidence="2 3">
    <name type="scientific">Herbidospora solisilvae</name>
    <dbReference type="NCBI Taxonomy" id="2696284"/>
    <lineage>
        <taxon>Bacteria</taxon>
        <taxon>Bacillati</taxon>
        <taxon>Actinomycetota</taxon>
        <taxon>Actinomycetes</taxon>
        <taxon>Streptosporangiales</taxon>
        <taxon>Streptosporangiaceae</taxon>
        <taxon>Herbidospora</taxon>
    </lineage>
</organism>
<name>A0A7C9IZS2_9ACTN</name>
<feature type="compositionally biased region" description="Polar residues" evidence="1">
    <location>
        <begin position="315"/>
        <end position="344"/>
    </location>
</feature>
<evidence type="ECO:0000313" key="3">
    <source>
        <dbReference type="Proteomes" id="UP000479526"/>
    </source>
</evidence>
<proteinExistence type="predicted"/>
<comment type="caution">
    <text evidence="2">The sequence shown here is derived from an EMBL/GenBank/DDBJ whole genome shotgun (WGS) entry which is preliminary data.</text>
</comment>
<evidence type="ECO:0000256" key="1">
    <source>
        <dbReference type="SAM" id="MobiDB-lite"/>
    </source>
</evidence>
<accession>A0A7C9IZS2</accession>
<feature type="region of interest" description="Disordered" evidence="1">
    <location>
        <begin position="315"/>
        <end position="360"/>
    </location>
</feature>
<evidence type="ECO:0000313" key="2">
    <source>
        <dbReference type="EMBL" id="NAS20087.1"/>
    </source>
</evidence>